<dbReference type="Pfam" id="PF08379">
    <property type="entry name" value="Bact_transglu_N"/>
    <property type="match status" value="1"/>
</dbReference>
<dbReference type="RefSeq" id="WP_132953707.1">
    <property type="nucleotide sequence ID" value="NZ_CP091507.1"/>
</dbReference>
<proteinExistence type="predicted"/>
<evidence type="ECO:0000259" key="1">
    <source>
        <dbReference type="SMART" id="SM00460"/>
    </source>
</evidence>
<dbReference type="PANTHER" id="PTHR33490">
    <property type="entry name" value="BLR5614 PROTEIN-RELATED"/>
    <property type="match status" value="1"/>
</dbReference>
<organism evidence="3 5">
    <name type="scientific">Uruburuella suis</name>
    <dbReference type="NCBI Taxonomy" id="252130"/>
    <lineage>
        <taxon>Bacteria</taxon>
        <taxon>Pseudomonadati</taxon>
        <taxon>Pseudomonadota</taxon>
        <taxon>Betaproteobacteria</taxon>
        <taxon>Neisseriales</taxon>
        <taxon>Neisseriaceae</taxon>
        <taxon>Uruburuella</taxon>
    </lineage>
</organism>
<dbReference type="KEGG" id="usu:LVJ78_00465"/>
<dbReference type="EMBL" id="SLXE01000011">
    <property type="protein sequence ID" value="TCP06461.1"/>
    <property type="molecule type" value="Genomic_DNA"/>
</dbReference>
<accession>A0AAE9KH31</accession>
<protein>
    <submittedName>
        <fullName evidence="3">Transglutaminase family protein</fullName>
    </submittedName>
    <submittedName>
        <fullName evidence="2">Transglutaminase-like putative cysteine protease</fullName>
    </submittedName>
</protein>
<dbReference type="AlphaFoldDB" id="A0AAE9KH31"/>
<dbReference type="SUPFAM" id="SSF54001">
    <property type="entry name" value="Cysteine proteinases"/>
    <property type="match status" value="1"/>
</dbReference>
<dbReference type="EMBL" id="CP091507">
    <property type="protein sequence ID" value="UOO79544.1"/>
    <property type="molecule type" value="Genomic_DNA"/>
</dbReference>
<dbReference type="InterPro" id="IPR038765">
    <property type="entry name" value="Papain-like_cys_pep_sf"/>
</dbReference>
<gene>
    <name evidence="2" type="ORF">EV680_11115</name>
    <name evidence="3" type="ORF">LVJ78_00465</name>
</gene>
<name>A0AAE9KH31_9NEIS</name>
<dbReference type="InterPro" id="IPR013589">
    <property type="entry name" value="Bac_transglu_N"/>
</dbReference>
<feature type="domain" description="Transglutaminase-like" evidence="1">
    <location>
        <begin position="154"/>
        <end position="216"/>
    </location>
</feature>
<dbReference type="SMART" id="SM00460">
    <property type="entry name" value="TGc"/>
    <property type="match status" value="1"/>
</dbReference>
<keyword evidence="4" id="KW-1185">Reference proteome</keyword>
<evidence type="ECO:0000313" key="4">
    <source>
        <dbReference type="Proteomes" id="UP000294721"/>
    </source>
</evidence>
<evidence type="ECO:0000313" key="2">
    <source>
        <dbReference type="EMBL" id="TCP06461.1"/>
    </source>
</evidence>
<dbReference type="Pfam" id="PF01841">
    <property type="entry name" value="Transglut_core"/>
    <property type="match status" value="1"/>
</dbReference>
<dbReference type="Proteomes" id="UP000829756">
    <property type="component" value="Chromosome"/>
</dbReference>
<reference evidence="3" key="2">
    <citation type="submission" date="2021-12" db="EMBL/GenBank/DDBJ databases">
        <authorList>
            <person name="Veyrier F.J."/>
        </authorList>
    </citation>
    <scope>NUCLEOTIDE SEQUENCE</scope>
    <source>
        <strain evidence="3">1258/02</strain>
    </source>
</reference>
<dbReference type="Gene3D" id="3.10.620.30">
    <property type="match status" value="1"/>
</dbReference>
<evidence type="ECO:0000313" key="3">
    <source>
        <dbReference type="EMBL" id="UOO79544.1"/>
    </source>
</evidence>
<dbReference type="Proteomes" id="UP000294721">
    <property type="component" value="Unassembled WGS sequence"/>
</dbReference>
<sequence length="261" mass="28690">MRIHINHTTRYSYNESVKHSIQCLRLTPQTLAHQRVLSWRMTLPRLSSEVYDGFGNYCTILNLAGPVQSLEIQAQGTVEIGGSAEHILDKRIHPLVFLNSTALTGCNEAMRDFAEIQTGGEPDRQGLMRLSRAVLDHMTYIPGTTHVATAAAEAFALGSGVCQDHAHVFLACVRALGVPARYVSGYLLSDDDAHLASHAWAEACLDGKWYVFDTTNQLFQPSHHVQLAVGLDYNDAAPVRGMRQGGGTEQMSFSVQVQQAQ</sequence>
<reference evidence="2 4" key="1">
    <citation type="submission" date="2019-03" db="EMBL/GenBank/DDBJ databases">
        <title>Genomic Encyclopedia of Type Strains, Phase IV (KMG-IV): sequencing the most valuable type-strain genomes for metagenomic binning, comparative biology and taxonomic classification.</title>
        <authorList>
            <person name="Goeker M."/>
        </authorList>
    </citation>
    <scope>NUCLEOTIDE SEQUENCE [LARGE SCALE GENOMIC DNA]</scope>
    <source>
        <strain evidence="2 4">DSM 17474</strain>
    </source>
</reference>
<dbReference type="PANTHER" id="PTHR33490:SF6">
    <property type="entry name" value="SLL1049 PROTEIN"/>
    <property type="match status" value="1"/>
</dbReference>
<evidence type="ECO:0000313" key="5">
    <source>
        <dbReference type="Proteomes" id="UP000829756"/>
    </source>
</evidence>
<dbReference type="InterPro" id="IPR002931">
    <property type="entry name" value="Transglutaminase-like"/>
</dbReference>
<reference evidence="3" key="3">
    <citation type="journal article" date="2022" name="Res Sq">
        <title>Evolution of multicellular longitudinally dividing oral cavity symbionts (Neisseriaceae).</title>
        <authorList>
            <person name="Nyongesa S."/>
            <person name="Weber P."/>
            <person name="Bernet E."/>
            <person name="Pullido F."/>
            <person name="Nieckarz M."/>
            <person name="Delaby M."/>
            <person name="Nieves C."/>
            <person name="Viehboeck T."/>
            <person name="Krause N."/>
            <person name="Rivera-Millot A."/>
            <person name="Nakamura A."/>
            <person name="Vischer N."/>
            <person name="VanNieuwenhze M."/>
            <person name="Brun Y."/>
            <person name="Cava F."/>
            <person name="Bulgheresi S."/>
            <person name="Veyrier F."/>
        </authorList>
    </citation>
    <scope>NUCLEOTIDE SEQUENCE</scope>
    <source>
        <strain evidence="3">1258/02</strain>
    </source>
</reference>